<accession>A0AAV2IEE0</accession>
<evidence type="ECO:0000256" key="1">
    <source>
        <dbReference type="SAM" id="SignalP"/>
    </source>
</evidence>
<gene>
    <name evidence="2" type="ORF">GSLYS_00017975001</name>
</gene>
<proteinExistence type="predicted"/>
<reference evidence="2 3" key="1">
    <citation type="submission" date="2024-04" db="EMBL/GenBank/DDBJ databases">
        <authorList>
            <consortium name="Genoscope - CEA"/>
            <person name="William W."/>
        </authorList>
    </citation>
    <scope>NUCLEOTIDE SEQUENCE [LARGE SCALE GENOMIC DNA]</scope>
</reference>
<evidence type="ECO:0000313" key="3">
    <source>
        <dbReference type="Proteomes" id="UP001497497"/>
    </source>
</evidence>
<dbReference type="Proteomes" id="UP001497497">
    <property type="component" value="Unassembled WGS sequence"/>
</dbReference>
<keyword evidence="1" id="KW-0732">Signal</keyword>
<keyword evidence="3" id="KW-1185">Reference proteome</keyword>
<feature type="signal peptide" evidence="1">
    <location>
        <begin position="1"/>
        <end position="25"/>
    </location>
</feature>
<comment type="caution">
    <text evidence="2">The sequence shown here is derived from an EMBL/GenBank/DDBJ whole genome shotgun (WGS) entry which is preliminary data.</text>
</comment>
<feature type="chain" id="PRO_5043875508" description="Spaetzle domain-containing protein" evidence="1">
    <location>
        <begin position="26"/>
        <end position="192"/>
    </location>
</feature>
<sequence length="192" mass="21908">MTFHLFRSFSVAIFCWLPLTCEVHSSFLHNGSFKKNSCQLTARQRFPGLFLSREKVMCMLVDPDGLSEESYRISEVQLRVPYNPKAEEVATEARTRFSRATSDPCCTTTMTMTIPYTVVPKYDSRQQFKVKHLSTSYQILHEGKCASPGAACTMTGTCQLMYRVQWVLVEKGDGTDTFIPVEVANHCYCQYH</sequence>
<evidence type="ECO:0000313" key="2">
    <source>
        <dbReference type="EMBL" id="CAL1544462.1"/>
    </source>
</evidence>
<dbReference type="EMBL" id="CAXITT010000623">
    <property type="protein sequence ID" value="CAL1544462.1"/>
    <property type="molecule type" value="Genomic_DNA"/>
</dbReference>
<protein>
    <recommendedName>
        <fullName evidence="4">Spaetzle domain-containing protein</fullName>
    </recommendedName>
</protein>
<organism evidence="2 3">
    <name type="scientific">Lymnaea stagnalis</name>
    <name type="common">Great pond snail</name>
    <name type="synonym">Helix stagnalis</name>
    <dbReference type="NCBI Taxonomy" id="6523"/>
    <lineage>
        <taxon>Eukaryota</taxon>
        <taxon>Metazoa</taxon>
        <taxon>Spiralia</taxon>
        <taxon>Lophotrochozoa</taxon>
        <taxon>Mollusca</taxon>
        <taxon>Gastropoda</taxon>
        <taxon>Heterobranchia</taxon>
        <taxon>Euthyneura</taxon>
        <taxon>Panpulmonata</taxon>
        <taxon>Hygrophila</taxon>
        <taxon>Lymnaeoidea</taxon>
        <taxon>Lymnaeidae</taxon>
        <taxon>Lymnaea</taxon>
    </lineage>
</organism>
<evidence type="ECO:0008006" key="4">
    <source>
        <dbReference type="Google" id="ProtNLM"/>
    </source>
</evidence>
<dbReference type="AlphaFoldDB" id="A0AAV2IEE0"/>
<name>A0AAV2IEE0_LYMST</name>